<dbReference type="InterPro" id="IPR035940">
    <property type="entry name" value="CAP_sf"/>
</dbReference>
<name>A0A0N5BMB7_STREA</name>
<feature type="compositionally biased region" description="Basic residues" evidence="1">
    <location>
        <begin position="191"/>
        <end position="202"/>
    </location>
</feature>
<dbReference type="AlphaFoldDB" id="A0A0N5BMB7"/>
<evidence type="ECO:0000256" key="1">
    <source>
        <dbReference type="SAM" id="MobiDB-lite"/>
    </source>
</evidence>
<dbReference type="SMART" id="SM00198">
    <property type="entry name" value="SCP"/>
    <property type="match status" value="1"/>
</dbReference>
<sequence length="411" mass="47689">MNLLLTIVLCTSVLIQFIIGAKQNTPQNETDENGWVREKTIKYSEGMSKKRSSKRHSHKKPHEPYVITEVRYKGKTVYKCNGQIFHNLNDANECLRKLNRKDKRPTPPKPPRPNRPEASFPQLKPSRPAPPPPIPSRPADGPLQPSRPAPPPPIPPRPADGPLQPSRPAPSPPIQPRPEHRPYKPSQQKPRPARPKPTRRPPHQGPHINLQNQLEILHNRQKQLLAQKYRSFKITKYLSKDRFSNRIFKSVWSDCDYICYFEIGFSNYKSRALTQINIYRVYHKVHILKENSQLNKLAQNLADKMADRKTLLKVQSSLYGIVVGMSYYPAASVLVTKWYDENSRYRYHTKGPIYGTQSFTQMVWKNTKYVGLGVAKKGDLLFVACFYFPRGNVYGQYRRNVLRRKFTWFGR</sequence>
<dbReference type="PANTHER" id="PTHR10334">
    <property type="entry name" value="CYSTEINE-RICH SECRETORY PROTEIN-RELATED"/>
    <property type="match status" value="1"/>
</dbReference>
<dbReference type="InterPro" id="IPR014044">
    <property type="entry name" value="CAP_dom"/>
</dbReference>
<evidence type="ECO:0000313" key="5">
    <source>
        <dbReference type="WBParaSite" id="SPAL_0000705800.1"/>
    </source>
</evidence>
<feature type="signal peptide" evidence="2">
    <location>
        <begin position="1"/>
        <end position="20"/>
    </location>
</feature>
<keyword evidence="2" id="KW-0732">Signal</keyword>
<dbReference type="Pfam" id="PF00188">
    <property type="entry name" value="CAP"/>
    <property type="match status" value="1"/>
</dbReference>
<dbReference type="SUPFAM" id="SSF55797">
    <property type="entry name" value="PR-1-like"/>
    <property type="match status" value="1"/>
</dbReference>
<dbReference type="InterPro" id="IPR055805">
    <property type="entry name" value="DUF7381"/>
</dbReference>
<feature type="domain" description="SCP" evidence="3">
    <location>
        <begin position="267"/>
        <end position="395"/>
    </location>
</feature>
<feature type="compositionally biased region" description="Basic residues" evidence="1">
    <location>
        <begin position="49"/>
        <end position="61"/>
    </location>
</feature>
<evidence type="ECO:0000256" key="2">
    <source>
        <dbReference type="SAM" id="SignalP"/>
    </source>
</evidence>
<organism evidence="4 5">
    <name type="scientific">Strongyloides papillosus</name>
    <name type="common">Intestinal threadworm</name>
    <dbReference type="NCBI Taxonomy" id="174720"/>
    <lineage>
        <taxon>Eukaryota</taxon>
        <taxon>Metazoa</taxon>
        <taxon>Ecdysozoa</taxon>
        <taxon>Nematoda</taxon>
        <taxon>Chromadorea</taxon>
        <taxon>Rhabditida</taxon>
        <taxon>Tylenchina</taxon>
        <taxon>Panagrolaimomorpha</taxon>
        <taxon>Strongyloidoidea</taxon>
        <taxon>Strongyloididae</taxon>
        <taxon>Strongyloides</taxon>
    </lineage>
</organism>
<dbReference type="WBParaSite" id="SPAL_0000705800.1">
    <property type="protein sequence ID" value="SPAL_0000705800.1"/>
    <property type="gene ID" value="SPAL_0000705800"/>
</dbReference>
<dbReference type="InterPro" id="IPR001283">
    <property type="entry name" value="CRISP-related"/>
</dbReference>
<feature type="region of interest" description="Disordered" evidence="1">
    <location>
        <begin position="25"/>
        <end position="64"/>
    </location>
</feature>
<feature type="compositionally biased region" description="Pro residues" evidence="1">
    <location>
        <begin position="127"/>
        <end position="136"/>
    </location>
</feature>
<protein>
    <submittedName>
        <fullName evidence="5">SCP domain-containing protein</fullName>
    </submittedName>
</protein>
<reference evidence="5" key="1">
    <citation type="submission" date="2017-02" db="UniProtKB">
        <authorList>
            <consortium name="WormBaseParasite"/>
        </authorList>
    </citation>
    <scope>IDENTIFICATION</scope>
</reference>
<dbReference type="PRINTS" id="PR00837">
    <property type="entry name" value="V5TPXLIKE"/>
</dbReference>
<dbReference type="Proteomes" id="UP000046392">
    <property type="component" value="Unplaced"/>
</dbReference>
<keyword evidence="4" id="KW-1185">Reference proteome</keyword>
<feature type="compositionally biased region" description="Pro residues" evidence="1">
    <location>
        <begin position="145"/>
        <end position="176"/>
    </location>
</feature>
<evidence type="ECO:0000313" key="4">
    <source>
        <dbReference type="Proteomes" id="UP000046392"/>
    </source>
</evidence>
<evidence type="ECO:0000259" key="3">
    <source>
        <dbReference type="SMART" id="SM00198"/>
    </source>
</evidence>
<dbReference type="Pfam" id="PF24100">
    <property type="entry name" value="DUF7381"/>
    <property type="match status" value="1"/>
</dbReference>
<proteinExistence type="predicted"/>
<dbReference type="Gene3D" id="3.40.33.10">
    <property type="entry name" value="CAP"/>
    <property type="match status" value="1"/>
</dbReference>
<feature type="chain" id="PRO_5005894518" evidence="2">
    <location>
        <begin position="21"/>
        <end position="411"/>
    </location>
</feature>
<feature type="region of interest" description="Disordered" evidence="1">
    <location>
        <begin position="98"/>
        <end position="209"/>
    </location>
</feature>
<accession>A0A0N5BMB7</accession>